<evidence type="ECO:0000256" key="1">
    <source>
        <dbReference type="SAM" id="SignalP"/>
    </source>
</evidence>
<keyword evidence="3" id="KW-1185">Reference proteome</keyword>
<dbReference type="EMBL" id="JBHSML010000001">
    <property type="protein sequence ID" value="MFC5514418.1"/>
    <property type="molecule type" value="Genomic_DNA"/>
</dbReference>
<evidence type="ECO:0008006" key="4">
    <source>
        <dbReference type="Google" id="ProtNLM"/>
    </source>
</evidence>
<evidence type="ECO:0000313" key="2">
    <source>
        <dbReference type="EMBL" id="MFC5514418.1"/>
    </source>
</evidence>
<proteinExistence type="predicted"/>
<protein>
    <recommendedName>
        <fullName evidence="4">SLH domain-containing protein</fullName>
    </recommendedName>
</protein>
<dbReference type="Proteomes" id="UP001596150">
    <property type="component" value="Unassembled WGS sequence"/>
</dbReference>
<comment type="caution">
    <text evidence="2">The sequence shown here is derived from an EMBL/GenBank/DDBJ whole genome shotgun (WGS) entry which is preliminary data.</text>
</comment>
<name>A0ABW0PQV4_9HYPH</name>
<accession>A0ABW0PQV4</accession>
<dbReference type="RefSeq" id="WP_266345029.1">
    <property type="nucleotide sequence ID" value="NZ_JAPKNH010000006.1"/>
</dbReference>
<gene>
    <name evidence="2" type="ORF">ACFPP9_01450</name>
</gene>
<feature type="signal peptide" evidence="1">
    <location>
        <begin position="1"/>
        <end position="22"/>
    </location>
</feature>
<evidence type="ECO:0000313" key="3">
    <source>
        <dbReference type="Proteomes" id="UP001596150"/>
    </source>
</evidence>
<sequence>MKNALVLLIALAAATLAQVCHAEEIRATYGDLVTPDPDLRKALGELRILAAAGRESDIRRVERYFATGTKTFSRGLDPFEPWRPGPKLTRNYLAGVAEVMVEQGEFEAGRPVPDYRLTAMELLASILSEDATFGTLPEMPGATCAPAAYKVDRKAVRAFASRFDLDAHSLYFFGHDIVLAKAPASKRGQRVPANTLMISNYDPGTPNGWTRAETARGVKGYFKDGDDPLGLSQSHVCFAKVKGSYRITAIFGYGL</sequence>
<reference evidence="3" key="1">
    <citation type="journal article" date="2019" name="Int. J. Syst. Evol. Microbiol.">
        <title>The Global Catalogue of Microorganisms (GCM) 10K type strain sequencing project: providing services to taxonomists for standard genome sequencing and annotation.</title>
        <authorList>
            <consortium name="The Broad Institute Genomics Platform"/>
            <consortium name="The Broad Institute Genome Sequencing Center for Infectious Disease"/>
            <person name="Wu L."/>
            <person name="Ma J."/>
        </authorList>
    </citation>
    <scope>NUCLEOTIDE SEQUENCE [LARGE SCALE GENOMIC DNA]</scope>
    <source>
        <strain evidence="3">KACC 12633</strain>
    </source>
</reference>
<feature type="chain" id="PRO_5046950322" description="SLH domain-containing protein" evidence="1">
    <location>
        <begin position="23"/>
        <end position="255"/>
    </location>
</feature>
<organism evidence="2 3">
    <name type="scientific">Kaistia terrae</name>
    <dbReference type="NCBI Taxonomy" id="537017"/>
    <lineage>
        <taxon>Bacteria</taxon>
        <taxon>Pseudomonadati</taxon>
        <taxon>Pseudomonadota</taxon>
        <taxon>Alphaproteobacteria</taxon>
        <taxon>Hyphomicrobiales</taxon>
        <taxon>Kaistiaceae</taxon>
        <taxon>Kaistia</taxon>
    </lineage>
</organism>
<keyword evidence="1" id="KW-0732">Signal</keyword>